<dbReference type="PROSITE" id="PS50043">
    <property type="entry name" value="HTH_LUXR_2"/>
    <property type="match status" value="1"/>
</dbReference>
<dbReference type="EMBL" id="CP040915">
    <property type="protein sequence ID" value="QDC26453.1"/>
    <property type="molecule type" value="Genomic_DNA"/>
</dbReference>
<keyword evidence="1 3" id="KW-0597">Phosphoprotein</keyword>
<dbReference type="OrthoDB" id="9808843at2"/>
<dbReference type="PRINTS" id="PR00038">
    <property type="entry name" value="HTHLUXR"/>
</dbReference>
<keyword evidence="2" id="KW-0238">DNA-binding</keyword>
<evidence type="ECO:0000259" key="5">
    <source>
        <dbReference type="PROSITE" id="PS50110"/>
    </source>
</evidence>
<protein>
    <submittedName>
        <fullName evidence="6">Response regulator transcription factor</fullName>
    </submittedName>
</protein>
<dbReference type="GO" id="GO:0003677">
    <property type="term" value="F:DNA binding"/>
    <property type="evidence" value="ECO:0007669"/>
    <property type="project" value="UniProtKB-KW"/>
</dbReference>
<dbReference type="InterPro" id="IPR058245">
    <property type="entry name" value="NreC/VraR/RcsB-like_REC"/>
</dbReference>
<evidence type="ECO:0000313" key="6">
    <source>
        <dbReference type="EMBL" id="QDC26453.1"/>
    </source>
</evidence>
<dbReference type="InterPro" id="IPR016032">
    <property type="entry name" value="Sig_transdc_resp-reg_C-effctor"/>
</dbReference>
<dbReference type="GO" id="GO:0000160">
    <property type="term" value="P:phosphorelay signal transduction system"/>
    <property type="evidence" value="ECO:0007669"/>
    <property type="project" value="InterPro"/>
</dbReference>
<dbReference type="CDD" id="cd17535">
    <property type="entry name" value="REC_NarL-like"/>
    <property type="match status" value="1"/>
</dbReference>
<dbReference type="Gene3D" id="3.40.50.2300">
    <property type="match status" value="1"/>
</dbReference>
<dbReference type="AlphaFoldDB" id="A0A5B8C787"/>
<feature type="modified residue" description="4-aspartylphosphate" evidence="3">
    <location>
        <position position="51"/>
    </location>
</feature>
<dbReference type="SMART" id="SM00448">
    <property type="entry name" value="REC"/>
    <property type="match status" value="1"/>
</dbReference>
<accession>A0A5B8C787</accession>
<evidence type="ECO:0000256" key="3">
    <source>
        <dbReference type="PROSITE-ProRule" id="PRU00169"/>
    </source>
</evidence>
<dbReference type="InterPro" id="IPR011006">
    <property type="entry name" value="CheY-like_superfamily"/>
</dbReference>
<feature type="domain" description="HTH luxR-type" evidence="4">
    <location>
        <begin position="141"/>
        <end position="206"/>
    </location>
</feature>
<evidence type="ECO:0000256" key="1">
    <source>
        <dbReference type="ARBA" id="ARBA00022553"/>
    </source>
</evidence>
<evidence type="ECO:0000256" key="2">
    <source>
        <dbReference type="ARBA" id="ARBA00023125"/>
    </source>
</evidence>
<organism evidence="6 7">
    <name type="scientific">Georgenia yuyongxinii</name>
    <dbReference type="NCBI Taxonomy" id="2589797"/>
    <lineage>
        <taxon>Bacteria</taxon>
        <taxon>Bacillati</taxon>
        <taxon>Actinomycetota</taxon>
        <taxon>Actinomycetes</taxon>
        <taxon>Micrococcales</taxon>
        <taxon>Bogoriellaceae</taxon>
        <taxon>Georgenia</taxon>
    </lineage>
</organism>
<dbReference type="Pfam" id="PF00196">
    <property type="entry name" value="GerE"/>
    <property type="match status" value="1"/>
</dbReference>
<dbReference type="KEGG" id="gyu:FE374_01610"/>
<dbReference type="PANTHER" id="PTHR43214">
    <property type="entry name" value="TWO-COMPONENT RESPONSE REGULATOR"/>
    <property type="match status" value="1"/>
</dbReference>
<reference evidence="6 7" key="1">
    <citation type="submission" date="2019-05" db="EMBL/GenBank/DDBJ databases">
        <title>Georgenia *** sp. nov., and Georgenia *** sp. nov., isolated from the intestinal contents of plateau pika (Ochotona curzoniae) in the Qinghai-Tibet plateau of China.</title>
        <authorList>
            <person name="Tian Z."/>
        </authorList>
    </citation>
    <scope>NUCLEOTIDE SEQUENCE [LARGE SCALE GENOMIC DNA]</scope>
    <source>
        <strain evidence="6 7">Z443</strain>
    </source>
</reference>
<evidence type="ECO:0000259" key="4">
    <source>
        <dbReference type="PROSITE" id="PS50043"/>
    </source>
</evidence>
<dbReference type="Proteomes" id="UP000314616">
    <property type="component" value="Chromosome"/>
</dbReference>
<feature type="domain" description="Response regulatory" evidence="5">
    <location>
        <begin position="1"/>
        <end position="116"/>
    </location>
</feature>
<name>A0A5B8C787_9MICO</name>
<dbReference type="SUPFAM" id="SSF46894">
    <property type="entry name" value="C-terminal effector domain of the bipartite response regulators"/>
    <property type="match status" value="1"/>
</dbReference>
<gene>
    <name evidence="6" type="ORF">FE374_01610</name>
</gene>
<dbReference type="InterPro" id="IPR000792">
    <property type="entry name" value="Tscrpt_reg_LuxR_C"/>
</dbReference>
<dbReference type="SMART" id="SM00421">
    <property type="entry name" value="HTH_LUXR"/>
    <property type="match status" value="1"/>
</dbReference>
<dbReference type="PROSITE" id="PS50110">
    <property type="entry name" value="RESPONSE_REGULATORY"/>
    <property type="match status" value="1"/>
</dbReference>
<proteinExistence type="predicted"/>
<dbReference type="InterPro" id="IPR039420">
    <property type="entry name" value="WalR-like"/>
</dbReference>
<sequence>MAVADDHTLFREGLRALFDSRADVELVGSAADGAEAVKVAVTARPQVMLMDIRMPDEDGIAVTSRLQVLAPDVAVVMLTMVDDAEQLAEAIRHGAVGYVLKGADEDELLEVVHAAARRELHFGPSAVAHARAMLRAGGAPYAPPLPELSEREREILDLLASGYDVARIAGRLHLSTKSVRNYLTGIPRRLGVPDREAALARARAAGLGRHRPT</sequence>
<dbReference type="CDD" id="cd06170">
    <property type="entry name" value="LuxR_C_like"/>
    <property type="match status" value="1"/>
</dbReference>
<evidence type="ECO:0000313" key="7">
    <source>
        <dbReference type="Proteomes" id="UP000314616"/>
    </source>
</evidence>
<dbReference type="GO" id="GO:0006355">
    <property type="term" value="P:regulation of DNA-templated transcription"/>
    <property type="evidence" value="ECO:0007669"/>
    <property type="project" value="InterPro"/>
</dbReference>
<dbReference type="InterPro" id="IPR001789">
    <property type="entry name" value="Sig_transdc_resp-reg_receiver"/>
</dbReference>
<dbReference type="SUPFAM" id="SSF52172">
    <property type="entry name" value="CheY-like"/>
    <property type="match status" value="1"/>
</dbReference>
<dbReference type="Pfam" id="PF00072">
    <property type="entry name" value="Response_reg"/>
    <property type="match status" value="1"/>
</dbReference>